<gene>
    <name evidence="7" type="ORF">CMUST_03980</name>
</gene>
<evidence type="ECO:0000256" key="5">
    <source>
        <dbReference type="ARBA" id="ARBA00023288"/>
    </source>
</evidence>
<dbReference type="InterPro" id="IPR025971">
    <property type="entry name" value="LppP/LprE"/>
</dbReference>
<sequence length="210" mass="22087">MAIRAFFRPASYVTISLALVLGGCGTPQTTPPAADQAASTSVAEPALASAAPRTSPATDDCDPHGFGVIDTALGPYLTGTPLSVTDSNGAPQVIDVALEADHFDPCANISWVVLQGTQRYADGTPAPLPGPFSTVVFFHFDQLVTEADYVAAASVADVVVDGDVAEVTYTGFATEEPAQTITYQRSGVYLIQETEWDIYLRPLNAQFIQA</sequence>
<evidence type="ECO:0000256" key="2">
    <source>
        <dbReference type="ARBA" id="ARBA00022729"/>
    </source>
</evidence>
<name>A0A0G3GXA1_9CORY</name>
<dbReference type="OrthoDB" id="4402136at2"/>
<dbReference type="EMBL" id="CP011542">
    <property type="protein sequence ID" value="AKK05140.1"/>
    <property type="molecule type" value="Genomic_DNA"/>
</dbReference>
<feature type="compositionally biased region" description="Low complexity" evidence="6">
    <location>
        <begin position="28"/>
        <end position="41"/>
    </location>
</feature>
<keyword evidence="8" id="KW-1185">Reference proteome</keyword>
<keyword evidence="4" id="KW-0564">Palmitate</keyword>
<feature type="region of interest" description="Disordered" evidence="6">
    <location>
        <begin position="28"/>
        <end position="61"/>
    </location>
</feature>
<evidence type="ECO:0000256" key="4">
    <source>
        <dbReference type="ARBA" id="ARBA00023139"/>
    </source>
</evidence>
<dbReference type="RefSeq" id="WP_047261412.1">
    <property type="nucleotide sequence ID" value="NZ_CP011542.1"/>
</dbReference>
<reference evidence="8" key="2">
    <citation type="submission" date="2015-05" db="EMBL/GenBank/DDBJ databases">
        <title>Complete genome sequence of Corynebacterium mustelae DSM 45274, isolated from various tissues of a male ferret with lethal sepsis.</title>
        <authorList>
            <person name="Ruckert C."/>
            <person name="Albersmeier A."/>
            <person name="Winkler A."/>
            <person name="Tauch A."/>
        </authorList>
    </citation>
    <scope>NUCLEOTIDE SEQUENCE [LARGE SCALE GENOMIC DNA]</scope>
    <source>
        <strain evidence="8">DSM 45274</strain>
    </source>
</reference>
<evidence type="ECO:0000256" key="6">
    <source>
        <dbReference type="SAM" id="MobiDB-lite"/>
    </source>
</evidence>
<dbReference type="Proteomes" id="UP000035199">
    <property type="component" value="Chromosome"/>
</dbReference>
<protein>
    <submittedName>
        <fullName evidence="7">LppP/LprE lipoprotein</fullName>
    </submittedName>
</protein>
<proteinExistence type="predicted"/>
<reference evidence="7 8" key="1">
    <citation type="journal article" date="2015" name="Genome Announc.">
        <title>Complete Genome Sequence of the Type Strain Corynebacterium mustelae DSM 45274, Isolated from Various Tissues of a Male Ferret with Lethal Sepsis.</title>
        <authorList>
            <person name="Ruckert C."/>
            <person name="Eimer J."/>
            <person name="Winkler A."/>
            <person name="Tauch A."/>
        </authorList>
    </citation>
    <scope>NUCLEOTIDE SEQUENCE [LARGE SCALE GENOMIC DNA]</scope>
    <source>
        <strain evidence="7 8">DSM 45274</strain>
    </source>
</reference>
<evidence type="ECO:0000313" key="8">
    <source>
        <dbReference type="Proteomes" id="UP000035199"/>
    </source>
</evidence>
<dbReference type="AlphaFoldDB" id="A0A0G3GXA1"/>
<keyword evidence="3" id="KW-0472">Membrane</keyword>
<dbReference type="KEGG" id="cmv:CMUST_03980"/>
<keyword evidence="5 7" id="KW-0449">Lipoprotein</keyword>
<keyword evidence="1" id="KW-1003">Cell membrane</keyword>
<keyword evidence="2" id="KW-0732">Signal</keyword>
<evidence type="ECO:0000256" key="3">
    <source>
        <dbReference type="ARBA" id="ARBA00023136"/>
    </source>
</evidence>
<dbReference type="PATRIC" id="fig|571915.4.peg.850"/>
<evidence type="ECO:0000313" key="7">
    <source>
        <dbReference type="EMBL" id="AKK05140.1"/>
    </source>
</evidence>
<organism evidence="7 8">
    <name type="scientific">Corynebacterium mustelae</name>
    <dbReference type="NCBI Taxonomy" id="571915"/>
    <lineage>
        <taxon>Bacteria</taxon>
        <taxon>Bacillati</taxon>
        <taxon>Actinomycetota</taxon>
        <taxon>Actinomycetes</taxon>
        <taxon>Mycobacteriales</taxon>
        <taxon>Corynebacteriaceae</taxon>
        <taxon>Corynebacterium</taxon>
    </lineage>
</organism>
<dbReference type="Pfam" id="PF14041">
    <property type="entry name" value="Lipoprotein_21"/>
    <property type="match status" value="1"/>
</dbReference>
<dbReference type="PROSITE" id="PS51257">
    <property type="entry name" value="PROKAR_LIPOPROTEIN"/>
    <property type="match status" value="1"/>
</dbReference>
<evidence type="ECO:0000256" key="1">
    <source>
        <dbReference type="ARBA" id="ARBA00022475"/>
    </source>
</evidence>
<accession>A0A0G3GXA1</accession>